<evidence type="ECO:0000313" key="9">
    <source>
        <dbReference type="Proteomes" id="UP000030680"/>
    </source>
</evidence>
<dbReference type="STRING" id="130081.M2WVC7"/>
<dbReference type="EMBL" id="KB454526">
    <property type="protein sequence ID" value="EME27930.1"/>
    <property type="molecule type" value="Genomic_DNA"/>
</dbReference>
<proteinExistence type="predicted"/>
<evidence type="ECO:0000313" key="8">
    <source>
        <dbReference type="EMBL" id="EME27930.1"/>
    </source>
</evidence>
<keyword evidence="1 5" id="KW-0479">Metal-binding</keyword>
<evidence type="ECO:0000259" key="7">
    <source>
        <dbReference type="PROSITE" id="PS50103"/>
    </source>
</evidence>
<evidence type="ECO:0000256" key="3">
    <source>
        <dbReference type="ARBA" id="ARBA00022771"/>
    </source>
</evidence>
<dbReference type="FunFam" id="4.10.1000.10:FF:000003">
    <property type="entry name" value="Zinc finger CCCH domain-containing protein"/>
    <property type="match status" value="1"/>
</dbReference>
<dbReference type="OrthoDB" id="410307at2759"/>
<feature type="domain" description="C3H1-type" evidence="7">
    <location>
        <begin position="445"/>
        <end position="471"/>
    </location>
</feature>
<feature type="zinc finger region" description="C3H1-type" evidence="5">
    <location>
        <begin position="311"/>
        <end position="338"/>
    </location>
</feature>
<feature type="region of interest" description="Disordered" evidence="6">
    <location>
        <begin position="58"/>
        <end position="88"/>
    </location>
</feature>
<name>M2WVC7_GALSU</name>
<feature type="region of interest" description="Disordered" evidence="6">
    <location>
        <begin position="150"/>
        <end position="169"/>
    </location>
</feature>
<dbReference type="GO" id="GO:0003729">
    <property type="term" value="F:mRNA binding"/>
    <property type="evidence" value="ECO:0007669"/>
    <property type="project" value="InterPro"/>
</dbReference>
<feature type="domain" description="C3H1-type" evidence="7">
    <location>
        <begin position="311"/>
        <end position="338"/>
    </location>
</feature>
<organism evidence="8 9">
    <name type="scientific">Galdieria sulphuraria</name>
    <name type="common">Red alga</name>
    <dbReference type="NCBI Taxonomy" id="130081"/>
    <lineage>
        <taxon>Eukaryota</taxon>
        <taxon>Rhodophyta</taxon>
        <taxon>Bangiophyceae</taxon>
        <taxon>Galdieriales</taxon>
        <taxon>Galdieriaceae</taxon>
        <taxon>Galdieria</taxon>
    </lineage>
</organism>
<dbReference type="GO" id="GO:0010468">
    <property type="term" value="P:regulation of gene expression"/>
    <property type="evidence" value="ECO:0007669"/>
    <property type="project" value="UniProtKB-ARBA"/>
</dbReference>
<dbReference type="AlphaFoldDB" id="M2WVC7"/>
<feature type="region of interest" description="Disordered" evidence="6">
    <location>
        <begin position="685"/>
        <end position="714"/>
    </location>
</feature>
<dbReference type="SMART" id="SM00356">
    <property type="entry name" value="ZnF_C3H1"/>
    <property type="match status" value="2"/>
</dbReference>
<dbReference type="InterPro" id="IPR000571">
    <property type="entry name" value="Znf_CCCH"/>
</dbReference>
<dbReference type="Gramene" id="EME27930">
    <property type="protein sequence ID" value="EME27930"/>
    <property type="gene ID" value="Gasu_45920"/>
</dbReference>
<keyword evidence="4 5" id="KW-0862">Zinc</keyword>
<protein>
    <submittedName>
        <fullName evidence="8">Zinc finger (CCCH-type) family protein</fullName>
    </submittedName>
</protein>
<dbReference type="Proteomes" id="UP000030680">
    <property type="component" value="Unassembled WGS sequence"/>
</dbReference>
<sequence length="742" mass="83167">MNVTAVLPEVVQQRGKEELLEHCTPTNDDQKSAKESGKNFPQVFHRCGDLGVGRVSGQSQLESRKSFESGKPPVVRMDTTKKSTGGQERVASFTDAVGEQLKADFSPLSRKLGLSFGDKSSCVSENKLMSPFRSTLLETSTLTEDLRNLGLSSSEEEEEENELKEAFNGRRRSLDDKKLCEDDRERTVERTEPETWNSPYTAEKLTKRNIVQSSSYPLFTFRPYHFDTKDLSTKELEDTIRHSLSEANRQTVSPPSSTETSSFVNQARSNHTIETSDLSDAISPYALQRNASSTFPYYSNNNVPPAPWMTRWKTRMCKFYPMGMCKNGSKCSFAHSAEELREPESFGQSHSANEVVQASGSFSFYDLESSYLRAQKLDLYGSEGHGVPSASFNNRSFVPSRPDSVVGHNFQSVDNSMDENLSPSASVYGNNQGKSVPPAPWMTHFKTKMCKFFSAGECKNGDKCSFAHSVEELRDPPPPEVNEERRRRYLRRQLQQVGLMNERNSKVLSFAGEQENLSSQGIPDPFANINYFRMREQLSGNSYDPYYRDVPKLLSEQGQASGAFRSPKKNLMYSLSSPQLGGSADVSSNIHRSSSYSFLELNSDVFDNDLTNCSGQSAFPYYGDSNVTHSKGANPEFSYVGSYKDSLRRSVDSSSRSSCNVRKGPSTLLKSFNFSKMADPLYPVGSGSRKDFSEAEMEATSDQRSPDLIKTPRAVQQEEIWDEIDRDILHVVFDEAMESKNN</sequence>
<evidence type="ECO:0000256" key="4">
    <source>
        <dbReference type="ARBA" id="ARBA00022833"/>
    </source>
</evidence>
<gene>
    <name evidence="8" type="ORF">Gasu_45920</name>
</gene>
<dbReference type="GeneID" id="17086810"/>
<dbReference type="SUPFAM" id="SSF90229">
    <property type="entry name" value="CCCH zinc finger"/>
    <property type="match status" value="2"/>
</dbReference>
<dbReference type="InterPro" id="IPR045877">
    <property type="entry name" value="ZFP36-like"/>
</dbReference>
<keyword evidence="2" id="KW-0677">Repeat</keyword>
<evidence type="ECO:0000256" key="5">
    <source>
        <dbReference type="PROSITE-ProRule" id="PRU00723"/>
    </source>
</evidence>
<dbReference type="Gene3D" id="4.10.1000.10">
    <property type="entry name" value="Zinc finger, CCCH-type"/>
    <property type="match status" value="2"/>
</dbReference>
<dbReference type="GO" id="GO:0051252">
    <property type="term" value="P:regulation of RNA metabolic process"/>
    <property type="evidence" value="ECO:0007669"/>
    <property type="project" value="UniProtKB-ARBA"/>
</dbReference>
<keyword evidence="9" id="KW-1185">Reference proteome</keyword>
<dbReference type="KEGG" id="gsl:Gasu_45920"/>
<dbReference type="InterPro" id="IPR036855">
    <property type="entry name" value="Znf_CCCH_sf"/>
</dbReference>
<dbReference type="GO" id="GO:0008270">
    <property type="term" value="F:zinc ion binding"/>
    <property type="evidence" value="ECO:0007669"/>
    <property type="project" value="UniProtKB-KW"/>
</dbReference>
<dbReference type="PROSITE" id="PS50103">
    <property type="entry name" value="ZF_C3H1"/>
    <property type="match status" value="2"/>
</dbReference>
<reference evidence="9" key="1">
    <citation type="journal article" date="2013" name="Science">
        <title>Gene transfer from bacteria and archaea facilitated evolution of an extremophilic eukaryote.</title>
        <authorList>
            <person name="Schonknecht G."/>
            <person name="Chen W.H."/>
            <person name="Ternes C.M."/>
            <person name="Barbier G.G."/>
            <person name="Shrestha R.P."/>
            <person name="Stanke M."/>
            <person name="Brautigam A."/>
            <person name="Baker B.J."/>
            <person name="Banfield J.F."/>
            <person name="Garavito R.M."/>
            <person name="Carr K."/>
            <person name="Wilkerson C."/>
            <person name="Rensing S.A."/>
            <person name="Gagneul D."/>
            <person name="Dickenson N.E."/>
            <person name="Oesterhelt C."/>
            <person name="Lercher M.J."/>
            <person name="Weber A.P."/>
        </authorList>
    </citation>
    <scope>NUCLEOTIDE SEQUENCE [LARGE SCALE GENOMIC DNA]</scope>
    <source>
        <strain evidence="9">074W</strain>
    </source>
</reference>
<evidence type="ECO:0000256" key="6">
    <source>
        <dbReference type="SAM" id="MobiDB-lite"/>
    </source>
</evidence>
<feature type="zinc finger region" description="C3H1-type" evidence="5">
    <location>
        <begin position="445"/>
        <end position="471"/>
    </location>
</feature>
<dbReference type="PANTHER" id="PTHR12547">
    <property type="entry name" value="CCCH ZINC FINGER/TIS11-RELATED"/>
    <property type="match status" value="1"/>
</dbReference>
<keyword evidence="3 5" id="KW-0863">Zinc-finger</keyword>
<accession>M2WVC7</accession>
<evidence type="ECO:0000256" key="1">
    <source>
        <dbReference type="ARBA" id="ARBA00022723"/>
    </source>
</evidence>
<dbReference type="Pfam" id="PF00642">
    <property type="entry name" value="zf-CCCH"/>
    <property type="match status" value="2"/>
</dbReference>
<dbReference type="PANTHER" id="PTHR12547:SF18">
    <property type="entry name" value="PROTEIN TIS11"/>
    <property type="match status" value="1"/>
</dbReference>
<dbReference type="RefSeq" id="XP_005704450.1">
    <property type="nucleotide sequence ID" value="XM_005704393.1"/>
</dbReference>
<evidence type="ECO:0000256" key="2">
    <source>
        <dbReference type="ARBA" id="ARBA00022737"/>
    </source>
</evidence>